<feature type="transmembrane region" description="Helical" evidence="1">
    <location>
        <begin position="143"/>
        <end position="162"/>
    </location>
</feature>
<keyword evidence="1" id="KW-0812">Transmembrane</keyword>
<keyword evidence="1" id="KW-0472">Membrane</keyword>
<dbReference type="Proteomes" id="UP001287356">
    <property type="component" value="Unassembled WGS sequence"/>
</dbReference>
<evidence type="ECO:0000256" key="1">
    <source>
        <dbReference type="SAM" id="Phobius"/>
    </source>
</evidence>
<feature type="transmembrane region" description="Helical" evidence="1">
    <location>
        <begin position="111"/>
        <end position="131"/>
    </location>
</feature>
<evidence type="ECO:0000313" key="3">
    <source>
        <dbReference type="Proteomes" id="UP001287356"/>
    </source>
</evidence>
<reference evidence="2" key="2">
    <citation type="submission" date="2023-06" db="EMBL/GenBank/DDBJ databases">
        <authorList>
            <consortium name="Lawrence Berkeley National Laboratory"/>
            <person name="Haridas S."/>
            <person name="Hensen N."/>
            <person name="Bonometti L."/>
            <person name="Westerberg I."/>
            <person name="Brannstrom I.O."/>
            <person name="Guillou S."/>
            <person name="Cros-Aarteil S."/>
            <person name="Calhoun S."/>
            <person name="Kuo A."/>
            <person name="Mondo S."/>
            <person name="Pangilinan J."/>
            <person name="Riley R."/>
            <person name="Labutti K."/>
            <person name="Andreopoulos B."/>
            <person name="Lipzen A."/>
            <person name="Chen C."/>
            <person name="Yanf M."/>
            <person name="Daum C."/>
            <person name="Ng V."/>
            <person name="Clum A."/>
            <person name="Steindorff A."/>
            <person name="Ohm R."/>
            <person name="Martin F."/>
            <person name="Silar P."/>
            <person name="Natvig D."/>
            <person name="Lalanne C."/>
            <person name="Gautier V."/>
            <person name="Ament-Velasquez S.L."/>
            <person name="Kruys A."/>
            <person name="Hutchinson M.I."/>
            <person name="Powell A.J."/>
            <person name="Barry K."/>
            <person name="Miller A.N."/>
            <person name="Grigoriev I.V."/>
            <person name="Debuchy R."/>
            <person name="Gladieux P."/>
            <person name="Thoren M.H."/>
            <person name="Johannesson H."/>
        </authorList>
    </citation>
    <scope>NUCLEOTIDE SEQUENCE</scope>
    <source>
        <strain evidence="2">CBS 958.72</strain>
    </source>
</reference>
<evidence type="ECO:0000313" key="2">
    <source>
        <dbReference type="EMBL" id="KAK3378942.1"/>
    </source>
</evidence>
<keyword evidence="1" id="KW-1133">Transmembrane helix</keyword>
<feature type="transmembrane region" description="Helical" evidence="1">
    <location>
        <begin position="65"/>
        <end position="90"/>
    </location>
</feature>
<reference evidence="2" key="1">
    <citation type="journal article" date="2023" name="Mol. Phylogenet. Evol.">
        <title>Genome-scale phylogeny and comparative genomics of the fungal order Sordariales.</title>
        <authorList>
            <person name="Hensen N."/>
            <person name="Bonometti L."/>
            <person name="Westerberg I."/>
            <person name="Brannstrom I.O."/>
            <person name="Guillou S."/>
            <person name="Cros-Aarteil S."/>
            <person name="Calhoun S."/>
            <person name="Haridas S."/>
            <person name="Kuo A."/>
            <person name="Mondo S."/>
            <person name="Pangilinan J."/>
            <person name="Riley R."/>
            <person name="LaButti K."/>
            <person name="Andreopoulos B."/>
            <person name="Lipzen A."/>
            <person name="Chen C."/>
            <person name="Yan M."/>
            <person name="Daum C."/>
            <person name="Ng V."/>
            <person name="Clum A."/>
            <person name="Steindorff A."/>
            <person name="Ohm R.A."/>
            <person name="Martin F."/>
            <person name="Silar P."/>
            <person name="Natvig D.O."/>
            <person name="Lalanne C."/>
            <person name="Gautier V."/>
            <person name="Ament-Velasquez S.L."/>
            <person name="Kruys A."/>
            <person name="Hutchinson M.I."/>
            <person name="Powell A.J."/>
            <person name="Barry K."/>
            <person name="Miller A.N."/>
            <person name="Grigoriev I.V."/>
            <person name="Debuchy R."/>
            <person name="Gladieux P."/>
            <person name="Hiltunen Thoren M."/>
            <person name="Johannesson H."/>
        </authorList>
    </citation>
    <scope>NUCLEOTIDE SEQUENCE</scope>
    <source>
        <strain evidence="2">CBS 958.72</strain>
    </source>
</reference>
<name>A0AAE0NCJ1_9PEZI</name>
<proteinExistence type="predicted"/>
<dbReference type="EMBL" id="JAULSN010000002">
    <property type="protein sequence ID" value="KAK3378942.1"/>
    <property type="molecule type" value="Genomic_DNA"/>
</dbReference>
<sequence length="189" mass="21412">MAPPPQKWADFKARTCPTIESPDLLWEFAVALLGAVYNFLVTYLWMTHYVSDQPPSWPDSADWAYVKWSIVRFIYSFSYLLLTGVIGALIRKSRGKRRFLGVMMGRTEFERFLAFWSLVHVAWIFVLIAQINTDGLVPTKANSFPWLTTVGALPLCLAAWIAKSEPESPEDYQLAAYSPVVQNPSDSSP</sequence>
<dbReference type="AlphaFoldDB" id="A0AAE0NCJ1"/>
<protein>
    <submittedName>
        <fullName evidence="2">Uncharacterized protein</fullName>
    </submittedName>
</protein>
<accession>A0AAE0NCJ1</accession>
<keyword evidence="3" id="KW-1185">Reference proteome</keyword>
<gene>
    <name evidence="2" type="ORF">B0T24DRAFT_610366</name>
</gene>
<feature type="transmembrane region" description="Helical" evidence="1">
    <location>
        <begin position="24"/>
        <end position="45"/>
    </location>
</feature>
<comment type="caution">
    <text evidence="2">The sequence shown here is derived from an EMBL/GenBank/DDBJ whole genome shotgun (WGS) entry which is preliminary data.</text>
</comment>
<organism evidence="2 3">
    <name type="scientific">Lasiosphaeria ovina</name>
    <dbReference type="NCBI Taxonomy" id="92902"/>
    <lineage>
        <taxon>Eukaryota</taxon>
        <taxon>Fungi</taxon>
        <taxon>Dikarya</taxon>
        <taxon>Ascomycota</taxon>
        <taxon>Pezizomycotina</taxon>
        <taxon>Sordariomycetes</taxon>
        <taxon>Sordariomycetidae</taxon>
        <taxon>Sordariales</taxon>
        <taxon>Lasiosphaeriaceae</taxon>
        <taxon>Lasiosphaeria</taxon>
    </lineage>
</organism>